<dbReference type="EMBL" id="CAJOBB010001999">
    <property type="protein sequence ID" value="CAF3927598.1"/>
    <property type="molecule type" value="Genomic_DNA"/>
</dbReference>
<organism evidence="1 2">
    <name type="scientific">Adineta steineri</name>
    <dbReference type="NCBI Taxonomy" id="433720"/>
    <lineage>
        <taxon>Eukaryota</taxon>
        <taxon>Metazoa</taxon>
        <taxon>Spiralia</taxon>
        <taxon>Gnathifera</taxon>
        <taxon>Rotifera</taxon>
        <taxon>Eurotatoria</taxon>
        <taxon>Bdelloidea</taxon>
        <taxon>Adinetida</taxon>
        <taxon>Adinetidae</taxon>
        <taxon>Adineta</taxon>
    </lineage>
</organism>
<evidence type="ECO:0000313" key="1">
    <source>
        <dbReference type="EMBL" id="CAF3927598.1"/>
    </source>
</evidence>
<comment type="caution">
    <text evidence="1">The sequence shown here is derived from an EMBL/GenBank/DDBJ whole genome shotgun (WGS) entry which is preliminary data.</text>
</comment>
<proteinExistence type="predicted"/>
<dbReference type="Proteomes" id="UP000663868">
    <property type="component" value="Unassembled WGS sequence"/>
</dbReference>
<gene>
    <name evidence="1" type="ORF">KXQ929_LOCUS24271</name>
</gene>
<protein>
    <submittedName>
        <fullName evidence="1">Uncharacterized protein</fullName>
    </submittedName>
</protein>
<sequence>MKIGIIGSGFAGLSSALFLSRNKLNSITLYDKFDKVQTVGAGILIQPSAMEIFKNLIFMMNL</sequence>
<accession>A0A819J4A9</accession>
<dbReference type="SUPFAM" id="SSF51905">
    <property type="entry name" value="FAD/NAD(P)-binding domain"/>
    <property type="match status" value="1"/>
</dbReference>
<reference evidence="1" key="1">
    <citation type="submission" date="2021-02" db="EMBL/GenBank/DDBJ databases">
        <authorList>
            <person name="Nowell W R."/>
        </authorList>
    </citation>
    <scope>NUCLEOTIDE SEQUENCE</scope>
</reference>
<dbReference type="AlphaFoldDB" id="A0A819J4A9"/>
<dbReference type="Gene3D" id="3.50.50.60">
    <property type="entry name" value="FAD/NAD(P)-binding domain"/>
    <property type="match status" value="1"/>
</dbReference>
<evidence type="ECO:0000313" key="2">
    <source>
        <dbReference type="Proteomes" id="UP000663868"/>
    </source>
</evidence>
<dbReference type="Pfam" id="PF13450">
    <property type="entry name" value="NAD_binding_8"/>
    <property type="match status" value="1"/>
</dbReference>
<feature type="non-terminal residue" evidence="1">
    <location>
        <position position="1"/>
    </location>
</feature>
<dbReference type="InterPro" id="IPR036188">
    <property type="entry name" value="FAD/NAD-bd_sf"/>
</dbReference>
<name>A0A819J4A9_9BILA</name>